<feature type="domain" description="F-box" evidence="1">
    <location>
        <begin position="12"/>
        <end position="51"/>
    </location>
</feature>
<reference evidence="3" key="2">
    <citation type="submission" date="2025-08" db="UniProtKB">
        <authorList>
            <consortium name="RefSeq"/>
        </authorList>
    </citation>
    <scope>IDENTIFICATION</scope>
    <source>
        <tissue evidence="3">Whole plant</tissue>
    </source>
</reference>
<dbReference type="SUPFAM" id="SSF81383">
    <property type="entry name" value="F-box domain"/>
    <property type="match status" value="1"/>
</dbReference>
<dbReference type="CDD" id="cd22157">
    <property type="entry name" value="F-box_AtFBW1-like"/>
    <property type="match status" value="1"/>
</dbReference>
<dbReference type="Proteomes" id="UP000515211">
    <property type="component" value="Chromosome 10"/>
</dbReference>
<sequence length="190" mass="21563">MAAQHPKAALLLCEVVMEILSWVPAKPLTRLKLVCKSWNSIISHPHFVKLHLHRSPKNAILLFTRTHFGEEGKQSIVLSSVESFIQNPSSTLDVQENRRPFHVEDWVSGSCNGLVCVAHIVLCRPNNGISDIWFRLWNPLTGFVSENSPCLRVNAHNSFGFGYDESSDSYKLPWQFLEDDQQFPCFSVLS</sequence>
<dbReference type="AlphaFoldDB" id="A0A9C6WMT2"/>
<dbReference type="InterPro" id="IPR001810">
    <property type="entry name" value="F-box_dom"/>
</dbReference>
<name>A0A9C6WMT2_ARADU</name>
<dbReference type="GeneID" id="107471677"/>
<gene>
    <name evidence="3" type="primary">LOC107471677</name>
</gene>
<dbReference type="SMART" id="SM00256">
    <property type="entry name" value="FBOX"/>
    <property type="match status" value="1"/>
</dbReference>
<dbReference type="Gene3D" id="1.20.1280.50">
    <property type="match status" value="1"/>
</dbReference>
<organism evidence="2 3">
    <name type="scientific">Arachis duranensis</name>
    <name type="common">Wild peanut</name>
    <dbReference type="NCBI Taxonomy" id="130453"/>
    <lineage>
        <taxon>Eukaryota</taxon>
        <taxon>Viridiplantae</taxon>
        <taxon>Streptophyta</taxon>
        <taxon>Embryophyta</taxon>
        <taxon>Tracheophyta</taxon>
        <taxon>Spermatophyta</taxon>
        <taxon>Magnoliopsida</taxon>
        <taxon>eudicotyledons</taxon>
        <taxon>Gunneridae</taxon>
        <taxon>Pentapetalae</taxon>
        <taxon>rosids</taxon>
        <taxon>fabids</taxon>
        <taxon>Fabales</taxon>
        <taxon>Fabaceae</taxon>
        <taxon>Papilionoideae</taxon>
        <taxon>50 kb inversion clade</taxon>
        <taxon>dalbergioids sensu lato</taxon>
        <taxon>Dalbergieae</taxon>
        <taxon>Pterocarpus clade</taxon>
        <taxon>Arachis</taxon>
    </lineage>
</organism>
<dbReference type="InterPro" id="IPR050796">
    <property type="entry name" value="SCF_F-box_component"/>
</dbReference>
<dbReference type="PANTHER" id="PTHR31672">
    <property type="entry name" value="BNACNNG10540D PROTEIN"/>
    <property type="match status" value="1"/>
</dbReference>
<keyword evidence="2" id="KW-1185">Reference proteome</keyword>
<dbReference type="InterPro" id="IPR036047">
    <property type="entry name" value="F-box-like_dom_sf"/>
</dbReference>
<dbReference type="Pfam" id="PF00646">
    <property type="entry name" value="F-box"/>
    <property type="match status" value="1"/>
</dbReference>
<reference evidence="2" key="1">
    <citation type="journal article" date="2016" name="Nat. Genet.">
        <title>The genome sequences of Arachis duranensis and Arachis ipaensis, the diploid ancestors of cultivated peanut.</title>
        <authorList>
            <person name="Bertioli D.J."/>
            <person name="Cannon S.B."/>
            <person name="Froenicke L."/>
            <person name="Huang G."/>
            <person name="Farmer A.D."/>
            <person name="Cannon E.K."/>
            <person name="Liu X."/>
            <person name="Gao D."/>
            <person name="Clevenger J."/>
            <person name="Dash S."/>
            <person name="Ren L."/>
            <person name="Moretzsohn M.C."/>
            <person name="Shirasawa K."/>
            <person name="Huang W."/>
            <person name="Vidigal B."/>
            <person name="Abernathy B."/>
            <person name="Chu Y."/>
            <person name="Niederhuth C.E."/>
            <person name="Umale P."/>
            <person name="Araujo A.C."/>
            <person name="Kozik A."/>
            <person name="Kim K.D."/>
            <person name="Burow M.D."/>
            <person name="Varshney R.K."/>
            <person name="Wang X."/>
            <person name="Zhang X."/>
            <person name="Barkley N."/>
            <person name="Guimaraes P.M."/>
            <person name="Isobe S."/>
            <person name="Guo B."/>
            <person name="Liao B."/>
            <person name="Stalker H.T."/>
            <person name="Schmitz R.J."/>
            <person name="Scheffler B.E."/>
            <person name="Leal-Bertioli S.C."/>
            <person name="Xun X."/>
            <person name="Jackson S.A."/>
            <person name="Michelmore R."/>
            <person name="Ozias-Akins P."/>
        </authorList>
    </citation>
    <scope>NUCLEOTIDE SEQUENCE [LARGE SCALE GENOMIC DNA]</scope>
    <source>
        <strain evidence="2">cv. V14167</strain>
    </source>
</reference>
<proteinExistence type="predicted"/>
<dbReference type="PANTHER" id="PTHR31672:SF13">
    <property type="entry name" value="F-BOX PROTEIN CPR30-LIKE"/>
    <property type="match status" value="1"/>
</dbReference>
<protein>
    <submittedName>
        <fullName evidence="3">F-box protein At3g21120</fullName>
    </submittedName>
</protein>
<dbReference type="RefSeq" id="XP_052111709.1">
    <property type="nucleotide sequence ID" value="XM_052255749.1"/>
</dbReference>
<evidence type="ECO:0000313" key="2">
    <source>
        <dbReference type="Proteomes" id="UP000515211"/>
    </source>
</evidence>
<evidence type="ECO:0000313" key="3">
    <source>
        <dbReference type="RefSeq" id="XP_052111709.1"/>
    </source>
</evidence>
<dbReference type="KEGG" id="adu:107471677"/>
<evidence type="ECO:0000259" key="1">
    <source>
        <dbReference type="SMART" id="SM00256"/>
    </source>
</evidence>
<accession>A0A9C6WMT2</accession>